<keyword evidence="2" id="KW-1185">Reference proteome</keyword>
<name>A0A843YIL1_9RHOB</name>
<evidence type="ECO:0000313" key="2">
    <source>
        <dbReference type="Proteomes" id="UP000444174"/>
    </source>
</evidence>
<reference evidence="1 2" key="1">
    <citation type="submission" date="2019-10" db="EMBL/GenBank/DDBJ databases">
        <title>Epibacterium sp. nov., isolated from seawater.</title>
        <authorList>
            <person name="Zhang X."/>
            <person name="Li N."/>
        </authorList>
    </citation>
    <scope>NUCLEOTIDE SEQUENCE [LARGE SCALE GENOMIC DNA]</scope>
    <source>
        <strain evidence="1 2">SM1979</strain>
    </source>
</reference>
<accession>A0A843YIL1</accession>
<dbReference type="EMBL" id="WIBF01000008">
    <property type="protein sequence ID" value="MQQ09505.1"/>
    <property type="molecule type" value="Genomic_DNA"/>
</dbReference>
<dbReference type="Proteomes" id="UP000444174">
    <property type="component" value="Unassembled WGS sequence"/>
</dbReference>
<organism evidence="1 2">
    <name type="scientific">Tritonibacter litoralis</name>
    <dbReference type="NCBI Taxonomy" id="2662264"/>
    <lineage>
        <taxon>Bacteria</taxon>
        <taxon>Pseudomonadati</taxon>
        <taxon>Pseudomonadota</taxon>
        <taxon>Alphaproteobacteria</taxon>
        <taxon>Rhodobacterales</taxon>
        <taxon>Paracoccaceae</taxon>
        <taxon>Tritonibacter</taxon>
    </lineage>
</organism>
<evidence type="ECO:0000313" key="1">
    <source>
        <dbReference type="EMBL" id="MQQ09505.1"/>
    </source>
</evidence>
<proteinExistence type="predicted"/>
<protein>
    <submittedName>
        <fullName evidence="1">Uncharacterized protein</fullName>
    </submittedName>
</protein>
<dbReference type="AlphaFoldDB" id="A0A843YIL1"/>
<comment type="caution">
    <text evidence="1">The sequence shown here is derived from an EMBL/GenBank/DDBJ whole genome shotgun (WGS) entry which is preliminary data.</text>
</comment>
<gene>
    <name evidence="1" type="ORF">GFB49_13635</name>
</gene>
<dbReference type="RefSeq" id="WP_153216445.1">
    <property type="nucleotide sequence ID" value="NZ_WIBF01000008.1"/>
</dbReference>
<sequence length="129" mass="14561">MPQGIQTTIVRDAIARGTLLFEQREASLWFKLVTKECAVCGPLNVRQDWAECSPGVMPVIDRVSLMSGDCISAAFLHEHPERASYWYDLLQERLAPEKVFQFCERRGWSVTSVKSKPLELEEMGMLAAG</sequence>